<dbReference type="Pfam" id="PF11306">
    <property type="entry name" value="DUF3108"/>
    <property type="match status" value="1"/>
</dbReference>
<gene>
    <name evidence="2" type="ORF">IF202_04220</name>
</gene>
<sequence>MGTRDFLISTIGILMGVTSMLSFSADAATETTSDAFLAPYTAVYSTVWKKGISLKVEGKQTLSKKDNNLWEFVFSADSMIASLDERSIFYVENNHIIPTKYTYRSTVLGKKKTATLTFNWDKKLVRNDVKNKPWNLAINSNTLDKLSFQLQVRQDLKLGKNDFNYQIADGGYIKNWSFRRESMESINTNLGKVSAIKVIRTDNLDKGKRTSFWFVPKFDYLLVKLEHKEDGESYRLDIDSLK</sequence>
<dbReference type="EMBL" id="JACYFC010000001">
    <property type="protein sequence ID" value="MBD5770248.1"/>
    <property type="molecule type" value="Genomic_DNA"/>
</dbReference>
<evidence type="ECO:0000313" key="2">
    <source>
        <dbReference type="EMBL" id="MBD5770248.1"/>
    </source>
</evidence>
<comment type="caution">
    <text evidence="2">The sequence shown here is derived from an EMBL/GenBank/DDBJ whole genome shotgun (WGS) entry which is preliminary data.</text>
</comment>
<reference evidence="2 3" key="1">
    <citation type="submission" date="2020-09" db="EMBL/GenBank/DDBJ databases">
        <title>Marinomonas sp. nov., isolated from the cysticercosis algae of Qingdao, China.</title>
        <authorList>
            <person name="Sun X."/>
        </authorList>
    </citation>
    <scope>NUCLEOTIDE SEQUENCE [LARGE SCALE GENOMIC DNA]</scope>
    <source>
        <strain evidence="2 3">SM2066</strain>
    </source>
</reference>
<evidence type="ECO:0000313" key="3">
    <source>
        <dbReference type="Proteomes" id="UP000604161"/>
    </source>
</evidence>
<dbReference type="RefSeq" id="WP_191593604.1">
    <property type="nucleotide sequence ID" value="NZ_JACYFC010000001.1"/>
</dbReference>
<organism evidence="2 3">
    <name type="scientific">Marinomonas colpomeniae</name>
    <dbReference type="NCBI Taxonomy" id="2774408"/>
    <lineage>
        <taxon>Bacteria</taxon>
        <taxon>Pseudomonadati</taxon>
        <taxon>Pseudomonadota</taxon>
        <taxon>Gammaproteobacteria</taxon>
        <taxon>Oceanospirillales</taxon>
        <taxon>Oceanospirillaceae</taxon>
        <taxon>Marinomonas</taxon>
    </lineage>
</organism>
<feature type="chain" id="PRO_5045872748" evidence="1">
    <location>
        <begin position="28"/>
        <end position="242"/>
    </location>
</feature>
<protein>
    <submittedName>
        <fullName evidence="2">DUF3108 domain-containing protein</fullName>
    </submittedName>
</protein>
<accession>A0ABR8NWH1</accession>
<dbReference type="InterPro" id="IPR021457">
    <property type="entry name" value="DUF3108"/>
</dbReference>
<keyword evidence="3" id="KW-1185">Reference proteome</keyword>
<dbReference type="Proteomes" id="UP000604161">
    <property type="component" value="Unassembled WGS sequence"/>
</dbReference>
<proteinExistence type="predicted"/>
<evidence type="ECO:0000256" key="1">
    <source>
        <dbReference type="SAM" id="SignalP"/>
    </source>
</evidence>
<name>A0ABR8NWH1_9GAMM</name>
<feature type="signal peptide" evidence="1">
    <location>
        <begin position="1"/>
        <end position="27"/>
    </location>
</feature>
<keyword evidence="1" id="KW-0732">Signal</keyword>